<sequence>MKDFLGFARRGGEAVAGREAVLEWLRAGRVALVVQASDGSPAERERLLGRRELPVLAPLSGEALGAVFGRDRVVHVAVAPGKLAQGLLVEAERLAGFEMDAGHGPA</sequence>
<reference evidence="1 2" key="1">
    <citation type="submission" date="2020-08" db="EMBL/GenBank/DDBJ databases">
        <title>Genomic Encyclopedia of Type Strains, Phase IV (KMG-IV): sequencing the most valuable type-strain genomes for metagenomic binning, comparative biology and taxonomic classification.</title>
        <authorList>
            <person name="Goeker M."/>
        </authorList>
    </citation>
    <scope>NUCLEOTIDE SEQUENCE [LARGE SCALE GENOMIC DNA]</scope>
    <source>
        <strain evidence="1 2">DSM 19979</strain>
    </source>
</reference>
<dbReference type="InterPro" id="IPR029064">
    <property type="entry name" value="Ribosomal_eL30-like_sf"/>
</dbReference>
<keyword evidence="1" id="KW-0689">Ribosomal protein</keyword>
<accession>A0A840A9W7</accession>
<organism evidence="1 2">
    <name type="scientific">Roseococcus suduntuyensis</name>
    <dbReference type="NCBI Taxonomy" id="455361"/>
    <lineage>
        <taxon>Bacteria</taxon>
        <taxon>Pseudomonadati</taxon>
        <taxon>Pseudomonadota</taxon>
        <taxon>Alphaproteobacteria</taxon>
        <taxon>Acetobacterales</taxon>
        <taxon>Roseomonadaceae</taxon>
        <taxon>Roseococcus</taxon>
    </lineage>
</organism>
<gene>
    <name evidence="1" type="ORF">GGQ83_001108</name>
</gene>
<dbReference type="Gene3D" id="3.30.1330.30">
    <property type="match status" value="1"/>
</dbReference>
<protein>
    <submittedName>
        <fullName evidence="1">Ribosomal protein L7Ae-like RNA K-turn-binding protein</fullName>
    </submittedName>
</protein>
<dbReference type="EMBL" id="JACIDJ010000001">
    <property type="protein sequence ID" value="MBB3897682.1"/>
    <property type="molecule type" value="Genomic_DNA"/>
</dbReference>
<name>A0A840A9W7_9PROT</name>
<dbReference type="GO" id="GO:0005840">
    <property type="term" value="C:ribosome"/>
    <property type="evidence" value="ECO:0007669"/>
    <property type="project" value="UniProtKB-KW"/>
</dbReference>
<dbReference type="AlphaFoldDB" id="A0A840A9W7"/>
<evidence type="ECO:0000313" key="1">
    <source>
        <dbReference type="EMBL" id="MBB3897682.1"/>
    </source>
</evidence>
<proteinExistence type="predicted"/>
<dbReference type="SUPFAM" id="SSF55315">
    <property type="entry name" value="L30e-like"/>
    <property type="match status" value="1"/>
</dbReference>
<comment type="caution">
    <text evidence="1">The sequence shown here is derived from an EMBL/GenBank/DDBJ whole genome shotgun (WGS) entry which is preliminary data.</text>
</comment>
<dbReference type="Proteomes" id="UP000553193">
    <property type="component" value="Unassembled WGS sequence"/>
</dbReference>
<evidence type="ECO:0000313" key="2">
    <source>
        <dbReference type="Proteomes" id="UP000553193"/>
    </source>
</evidence>
<keyword evidence="2" id="KW-1185">Reference proteome</keyword>
<keyword evidence="1" id="KW-0687">Ribonucleoprotein</keyword>